<comment type="caution">
    <text evidence="1">The sequence shown here is derived from an EMBL/GenBank/DDBJ whole genome shotgun (WGS) entry which is preliminary data.</text>
</comment>
<reference evidence="1" key="1">
    <citation type="journal article" date="2019" name="bioRxiv">
        <title>The Genome of the Zebra Mussel, Dreissena polymorpha: A Resource for Invasive Species Research.</title>
        <authorList>
            <person name="McCartney M.A."/>
            <person name="Auch B."/>
            <person name="Kono T."/>
            <person name="Mallez S."/>
            <person name="Zhang Y."/>
            <person name="Obille A."/>
            <person name="Becker A."/>
            <person name="Abrahante J.E."/>
            <person name="Garbe J."/>
            <person name="Badalamenti J.P."/>
            <person name="Herman A."/>
            <person name="Mangelson H."/>
            <person name="Liachko I."/>
            <person name="Sullivan S."/>
            <person name="Sone E.D."/>
            <person name="Koren S."/>
            <person name="Silverstein K.A.T."/>
            <person name="Beckman K.B."/>
            <person name="Gohl D.M."/>
        </authorList>
    </citation>
    <scope>NUCLEOTIDE SEQUENCE</scope>
    <source>
        <strain evidence="1">Duluth1</strain>
        <tissue evidence="1">Whole animal</tissue>
    </source>
</reference>
<name>A0A9D4K3V8_DREPO</name>
<dbReference type="Proteomes" id="UP000828390">
    <property type="component" value="Unassembled WGS sequence"/>
</dbReference>
<evidence type="ECO:0000313" key="1">
    <source>
        <dbReference type="EMBL" id="KAH3832537.1"/>
    </source>
</evidence>
<proteinExistence type="predicted"/>
<reference evidence="1" key="2">
    <citation type="submission" date="2020-11" db="EMBL/GenBank/DDBJ databases">
        <authorList>
            <person name="McCartney M.A."/>
            <person name="Auch B."/>
            <person name="Kono T."/>
            <person name="Mallez S."/>
            <person name="Becker A."/>
            <person name="Gohl D.M."/>
            <person name="Silverstein K.A.T."/>
            <person name="Koren S."/>
            <person name="Bechman K.B."/>
            <person name="Herman A."/>
            <person name="Abrahante J.E."/>
            <person name="Garbe J."/>
        </authorList>
    </citation>
    <scope>NUCLEOTIDE SEQUENCE</scope>
    <source>
        <strain evidence="1">Duluth1</strain>
        <tissue evidence="1">Whole animal</tissue>
    </source>
</reference>
<sequence length="79" mass="8833">MKYVVFSAEGGHSFQFTNKPISECPIRLIFSSVALGMGADLKHAQRIIHAGPPTSLELLFLTADEVYFQSELLSLFRLF</sequence>
<gene>
    <name evidence="1" type="ORF">DPMN_105827</name>
</gene>
<dbReference type="AlphaFoldDB" id="A0A9D4K3V8"/>
<accession>A0A9D4K3V8</accession>
<evidence type="ECO:0000313" key="2">
    <source>
        <dbReference type="Proteomes" id="UP000828390"/>
    </source>
</evidence>
<keyword evidence="2" id="KW-1185">Reference proteome</keyword>
<protein>
    <submittedName>
        <fullName evidence="1">Uncharacterized protein</fullName>
    </submittedName>
</protein>
<organism evidence="1 2">
    <name type="scientific">Dreissena polymorpha</name>
    <name type="common">Zebra mussel</name>
    <name type="synonym">Mytilus polymorpha</name>
    <dbReference type="NCBI Taxonomy" id="45954"/>
    <lineage>
        <taxon>Eukaryota</taxon>
        <taxon>Metazoa</taxon>
        <taxon>Spiralia</taxon>
        <taxon>Lophotrochozoa</taxon>
        <taxon>Mollusca</taxon>
        <taxon>Bivalvia</taxon>
        <taxon>Autobranchia</taxon>
        <taxon>Heteroconchia</taxon>
        <taxon>Euheterodonta</taxon>
        <taxon>Imparidentia</taxon>
        <taxon>Neoheterodontei</taxon>
        <taxon>Myida</taxon>
        <taxon>Dreissenoidea</taxon>
        <taxon>Dreissenidae</taxon>
        <taxon>Dreissena</taxon>
    </lineage>
</organism>
<dbReference type="EMBL" id="JAIWYP010000004">
    <property type="protein sequence ID" value="KAH3832537.1"/>
    <property type="molecule type" value="Genomic_DNA"/>
</dbReference>